<evidence type="ECO:0008006" key="4">
    <source>
        <dbReference type="Google" id="ProtNLM"/>
    </source>
</evidence>
<evidence type="ECO:0000256" key="1">
    <source>
        <dbReference type="SAM" id="MobiDB-lite"/>
    </source>
</evidence>
<reference evidence="2 3" key="1">
    <citation type="submission" date="2020-08" db="EMBL/GenBank/DDBJ databases">
        <title>A Genomic Blueprint of the Chicken Gut Microbiome.</title>
        <authorList>
            <person name="Gilroy R."/>
            <person name="Ravi A."/>
            <person name="Getino M."/>
            <person name="Pursley I."/>
            <person name="Horton D.L."/>
            <person name="Alikhan N.-F."/>
            <person name="Baker D."/>
            <person name="Gharbi K."/>
            <person name="Hall N."/>
            <person name="Watson M."/>
            <person name="Adriaenssens E.M."/>
            <person name="Foster-Nyarko E."/>
            <person name="Jarju S."/>
            <person name="Secka A."/>
            <person name="Antonio M."/>
            <person name="Oren A."/>
            <person name="Chaudhuri R."/>
            <person name="La Ragione R.M."/>
            <person name="Hildebrand F."/>
            <person name="Pallen M.J."/>
        </authorList>
    </citation>
    <scope>NUCLEOTIDE SEQUENCE [LARGE SCALE GENOMIC DNA]</scope>
    <source>
        <strain evidence="2 3">Sa1CUA4</strain>
    </source>
</reference>
<keyword evidence="3" id="KW-1185">Reference proteome</keyword>
<sequence>MSEKATSKETTSGLSAEERAAVKERAKELRAQEKAGKNREAGLKSVLDVIAKLDGSDKRICEGLVKVAGEVAPELVGKTYYGMPGFANADGKMVVFVQPAGKFKTRYATLGFEHPSHLDDGDMWATAFAVLDWNDAVEKRVTELVKKAVS</sequence>
<gene>
    <name evidence="2" type="ORF">H9622_05275</name>
</gene>
<accession>A0ABR8X180</accession>
<proteinExistence type="predicted"/>
<name>A0ABR8X180_9MICO</name>
<dbReference type="EMBL" id="JACSPM010000001">
    <property type="protein sequence ID" value="MBD8023004.1"/>
    <property type="molecule type" value="Genomic_DNA"/>
</dbReference>
<dbReference type="RefSeq" id="WP_191764903.1">
    <property type="nucleotide sequence ID" value="NZ_JACSPM010000001.1"/>
</dbReference>
<dbReference type="Proteomes" id="UP000602532">
    <property type="component" value="Unassembled WGS sequence"/>
</dbReference>
<protein>
    <recommendedName>
        <fullName evidence="4">DUF1801 domain-containing protein</fullName>
    </recommendedName>
</protein>
<comment type="caution">
    <text evidence="2">The sequence shown here is derived from an EMBL/GenBank/DDBJ whole genome shotgun (WGS) entry which is preliminary data.</text>
</comment>
<organism evidence="2 3">
    <name type="scientific">Microbacterium gallinarum</name>
    <dbReference type="NCBI Taxonomy" id="2762209"/>
    <lineage>
        <taxon>Bacteria</taxon>
        <taxon>Bacillati</taxon>
        <taxon>Actinomycetota</taxon>
        <taxon>Actinomycetes</taxon>
        <taxon>Micrococcales</taxon>
        <taxon>Microbacteriaceae</taxon>
        <taxon>Microbacterium</taxon>
    </lineage>
</organism>
<dbReference type="SUPFAM" id="SSF159888">
    <property type="entry name" value="YdhG-like"/>
    <property type="match status" value="1"/>
</dbReference>
<evidence type="ECO:0000313" key="3">
    <source>
        <dbReference type="Proteomes" id="UP000602532"/>
    </source>
</evidence>
<feature type="compositionally biased region" description="Basic and acidic residues" evidence="1">
    <location>
        <begin position="16"/>
        <end position="38"/>
    </location>
</feature>
<feature type="region of interest" description="Disordered" evidence="1">
    <location>
        <begin position="1"/>
        <end position="38"/>
    </location>
</feature>
<evidence type="ECO:0000313" key="2">
    <source>
        <dbReference type="EMBL" id="MBD8023004.1"/>
    </source>
</evidence>